<organism evidence="2 3">
    <name type="scientific">Dissophora globulifera</name>
    <dbReference type="NCBI Taxonomy" id="979702"/>
    <lineage>
        <taxon>Eukaryota</taxon>
        <taxon>Fungi</taxon>
        <taxon>Fungi incertae sedis</taxon>
        <taxon>Mucoromycota</taxon>
        <taxon>Mortierellomycotina</taxon>
        <taxon>Mortierellomycetes</taxon>
        <taxon>Mortierellales</taxon>
        <taxon>Mortierellaceae</taxon>
        <taxon>Dissophora</taxon>
    </lineage>
</organism>
<protein>
    <submittedName>
        <fullName evidence="2">Uncharacterized protein</fullName>
    </submittedName>
</protein>
<dbReference type="OrthoDB" id="2376471at2759"/>
<comment type="caution">
    <text evidence="2">The sequence shown here is derived from an EMBL/GenBank/DDBJ whole genome shotgun (WGS) entry which is preliminary data.</text>
</comment>
<proteinExistence type="predicted"/>
<keyword evidence="3" id="KW-1185">Reference proteome</keyword>
<evidence type="ECO:0000313" key="2">
    <source>
        <dbReference type="EMBL" id="KAG0302314.1"/>
    </source>
</evidence>
<dbReference type="AlphaFoldDB" id="A0A9P6QUR3"/>
<evidence type="ECO:0000313" key="3">
    <source>
        <dbReference type="Proteomes" id="UP000738325"/>
    </source>
</evidence>
<dbReference type="Proteomes" id="UP000738325">
    <property type="component" value="Unassembled WGS sequence"/>
</dbReference>
<gene>
    <name evidence="2" type="ORF">BGZ99_003127</name>
</gene>
<feature type="compositionally biased region" description="Polar residues" evidence="1">
    <location>
        <begin position="97"/>
        <end position="107"/>
    </location>
</feature>
<dbReference type="EMBL" id="JAAAIP010002008">
    <property type="protein sequence ID" value="KAG0302314.1"/>
    <property type="molecule type" value="Genomic_DNA"/>
</dbReference>
<feature type="non-terminal residue" evidence="2">
    <location>
        <position position="1"/>
    </location>
</feature>
<reference evidence="2" key="1">
    <citation type="journal article" date="2020" name="Fungal Divers.">
        <title>Resolving the Mortierellaceae phylogeny through synthesis of multi-gene phylogenetics and phylogenomics.</title>
        <authorList>
            <person name="Vandepol N."/>
            <person name="Liber J."/>
            <person name="Desiro A."/>
            <person name="Na H."/>
            <person name="Kennedy M."/>
            <person name="Barry K."/>
            <person name="Grigoriev I.V."/>
            <person name="Miller A.N."/>
            <person name="O'Donnell K."/>
            <person name="Stajich J.E."/>
            <person name="Bonito G."/>
        </authorList>
    </citation>
    <scope>NUCLEOTIDE SEQUENCE</scope>
    <source>
        <strain evidence="2">REB-010B</strain>
    </source>
</reference>
<accession>A0A9P6QUR3</accession>
<feature type="non-terminal residue" evidence="2">
    <location>
        <position position="188"/>
    </location>
</feature>
<sequence>PLTYMHTQAELPTTIANWRETLLKFDFQCVYRPGLKNVIPDALSRAFPSALWNETSDDAASIPTPPAKYQMASVTTPRHYRFVKTKSAHLAAISTRSAKAAKNSTPKKATAPIQPSRFNPEANPASAPEYITSSQLVQVLDGDTIDANAPYLHQIPDPDRQFVVPAPEDQNSLLDETHNFGHLGANAM</sequence>
<feature type="region of interest" description="Disordered" evidence="1">
    <location>
        <begin position="97"/>
        <end position="126"/>
    </location>
</feature>
<evidence type="ECO:0000256" key="1">
    <source>
        <dbReference type="SAM" id="MobiDB-lite"/>
    </source>
</evidence>
<name>A0A9P6QUR3_9FUNG</name>